<feature type="compositionally biased region" description="Basic and acidic residues" evidence="1">
    <location>
        <begin position="69"/>
        <end position="78"/>
    </location>
</feature>
<feature type="region of interest" description="Disordered" evidence="1">
    <location>
        <begin position="49"/>
        <end position="78"/>
    </location>
</feature>
<keyword evidence="2" id="KW-1185">Reference proteome</keyword>
<proteinExistence type="predicted"/>
<dbReference type="AlphaFoldDB" id="A0A1I7YTU9"/>
<evidence type="ECO:0000313" key="2">
    <source>
        <dbReference type="Proteomes" id="UP000095287"/>
    </source>
</evidence>
<name>A0A1I7YTU9_9BILA</name>
<evidence type="ECO:0000313" key="3">
    <source>
        <dbReference type="WBParaSite" id="L893_g19686.t1"/>
    </source>
</evidence>
<sequence length="78" mass="8523">MSNLSRCPGDTASVHQSCSVRLLALCRAEERIPLGGFVLCCIWGDTSDDEDDPYPSPQLRPSGGNRVVWKADHFGPHP</sequence>
<accession>A0A1I7YTU9</accession>
<dbReference type="WBParaSite" id="L893_g19686.t1">
    <property type="protein sequence ID" value="L893_g19686.t1"/>
    <property type="gene ID" value="L893_g19686"/>
</dbReference>
<dbReference type="Proteomes" id="UP000095287">
    <property type="component" value="Unplaced"/>
</dbReference>
<organism evidence="2 3">
    <name type="scientific">Steinernema glaseri</name>
    <dbReference type="NCBI Taxonomy" id="37863"/>
    <lineage>
        <taxon>Eukaryota</taxon>
        <taxon>Metazoa</taxon>
        <taxon>Ecdysozoa</taxon>
        <taxon>Nematoda</taxon>
        <taxon>Chromadorea</taxon>
        <taxon>Rhabditida</taxon>
        <taxon>Tylenchina</taxon>
        <taxon>Panagrolaimomorpha</taxon>
        <taxon>Strongyloidoidea</taxon>
        <taxon>Steinernematidae</taxon>
        <taxon>Steinernema</taxon>
    </lineage>
</organism>
<reference evidence="3" key="1">
    <citation type="submission" date="2016-11" db="UniProtKB">
        <authorList>
            <consortium name="WormBaseParasite"/>
        </authorList>
    </citation>
    <scope>IDENTIFICATION</scope>
</reference>
<protein>
    <submittedName>
        <fullName evidence="3">Uncharacterized protein</fullName>
    </submittedName>
</protein>
<evidence type="ECO:0000256" key="1">
    <source>
        <dbReference type="SAM" id="MobiDB-lite"/>
    </source>
</evidence>